<dbReference type="EMBL" id="LCWV01000004">
    <property type="protein sequence ID" value="PWI74161.1"/>
    <property type="molecule type" value="Genomic_DNA"/>
</dbReference>
<proteinExistence type="predicted"/>
<sequence length="443" mass="47786">MKLSTLFAYATVAIAGTEAWSFTVWTEKDQKGKQRHYHSSLGDNDCYNFDDSITSKGVGSFEFCSFVWTRCSVSIHSDIGCRGKKLGSATAADKGFLWPTKWAKNSSKAGQKMKSFRIQGCKHIPVTGGSLDIASLMVPGNGTNWPLSMDVRAPRLHCPQRSSSIGCNGEPAVGHLTSWFQVTRHGYTRVATTALASSETFFATVAQNASPKGSGTRRLSKLRAERREVRKPRVQRLDSCAAGLVAYCSSSARGPASAAAQPKGTALEMRDGYLIRPCRQRLPFPTGRRHRTQATYKSVSDCVALLVRLGGSTSPNAVLWRPPPLMVLGSPVGAGCHYEGVLRLRPLWKQGMTMARRWRLCKLAVLLVKGMLGSPCYSWLRSELAAALTFRARCSQPRASRAAEDAAESPVLAGSSTCGPLATSVYATDDPTALNAASIASGV</sequence>
<dbReference type="Proteomes" id="UP000245956">
    <property type="component" value="Unassembled WGS sequence"/>
</dbReference>
<comment type="caution">
    <text evidence="2">The sequence shown here is derived from an EMBL/GenBank/DDBJ whole genome shotgun (WGS) entry which is preliminary data.</text>
</comment>
<gene>
    <name evidence="2" type="ORF">PCL_09437</name>
</gene>
<protein>
    <submittedName>
        <fullName evidence="2">Uncharacterized protein</fullName>
    </submittedName>
</protein>
<accession>A0A2U3EI23</accession>
<feature type="signal peptide" evidence="1">
    <location>
        <begin position="1"/>
        <end position="19"/>
    </location>
</feature>
<evidence type="ECO:0000256" key="1">
    <source>
        <dbReference type="SAM" id="SignalP"/>
    </source>
</evidence>
<evidence type="ECO:0000313" key="2">
    <source>
        <dbReference type="EMBL" id="PWI74161.1"/>
    </source>
</evidence>
<reference evidence="2 3" key="1">
    <citation type="journal article" date="2016" name="Front. Microbiol.">
        <title>Genome and transcriptome sequences reveal the specific parasitism of the nematophagous Purpureocillium lilacinum 36-1.</title>
        <authorList>
            <person name="Xie J."/>
            <person name="Li S."/>
            <person name="Mo C."/>
            <person name="Xiao X."/>
            <person name="Peng D."/>
            <person name="Wang G."/>
            <person name="Xiao Y."/>
        </authorList>
    </citation>
    <scope>NUCLEOTIDE SEQUENCE [LARGE SCALE GENOMIC DNA]</scope>
    <source>
        <strain evidence="2 3">36-1</strain>
    </source>
</reference>
<dbReference type="AlphaFoldDB" id="A0A2U3EI23"/>
<keyword evidence="1" id="KW-0732">Signal</keyword>
<evidence type="ECO:0000313" key="3">
    <source>
        <dbReference type="Proteomes" id="UP000245956"/>
    </source>
</evidence>
<organism evidence="2 3">
    <name type="scientific">Purpureocillium lilacinum</name>
    <name type="common">Paecilomyces lilacinus</name>
    <dbReference type="NCBI Taxonomy" id="33203"/>
    <lineage>
        <taxon>Eukaryota</taxon>
        <taxon>Fungi</taxon>
        <taxon>Dikarya</taxon>
        <taxon>Ascomycota</taxon>
        <taxon>Pezizomycotina</taxon>
        <taxon>Sordariomycetes</taxon>
        <taxon>Hypocreomycetidae</taxon>
        <taxon>Hypocreales</taxon>
        <taxon>Ophiocordycipitaceae</taxon>
        <taxon>Purpureocillium</taxon>
    </lineage>
</organism>
<name>A0A2U3EI23_PURLI</name>
<feature type="chain" id="PRO_5015532231" evidence="1">
    <location>
        <begin position="20"/>
        <end position="443"/>
    </location>
</feature>